<gene>
    <name evidence="2" type="ORF">N7493_007563</name>
</gene>
<accession>A0AAD6MU30</accession>
<evidence type="ECO:0000256" key="1">
    <source>
        <dbReference type="SAM" id="Phobius"/>
    </source>
</evidence>
<reference evidence="2" key="2">
    <citation type="submission" date="2023-01" db="EMBL/GenBank/DDBJ databases">
        <authorList>
            <person name="Petersen C."/>
        </authorList>
    </citation>
    <scope>NUCLEOTIDE SEQUENCE</scope>
    <source>
        <strain evidence="2">IBT 17514</strain>
    </source>
</reference>
<keyword evidence="3" id="KW-1185">Reference proteome</keyword>
<feature type="transmembrane region" description="Helical" evidence="1">
    <location>
        <begin position="56"/>
        <end position="72"/>
    </location>
</feature>
<feature type="transmembrane region" description="Helical" evidence="1">
    <location>
        <begin position="20"/>
        <end position="40"/>
    </location>
</feature>
<protein>
    <submittedName>
        <fullName evidence="2">Uncharacterized protein</fullName>
    </submittedName>
</protein>
<comment type="caution">
    <text evidence="2">The sequence shown here is derived from an EMBL/GenBank/DDBJ whole genome shotgun (WGS) entry which is preliminary data.</text>
</comment>
<feature type="transmembrane region" description="Helical" evidence="1">
    <location>
        <begin position="125"/>
        <end position="146"/>
    </location>
</feature>
<dbReference type="AlphaFoldDB" id="A0AAD6MU30"/>
<evidence type="ECO:0000313" key="3">
    <source>
        <dbReference type="Proteomes" id="UP001215712"/>
    </source>
</evidence>
<evidence type="ECO:0000313" key="2">
    <source>
        <dbReference type="EMBL" id="KAJ5719108.1"/>
    </source>
</evidence>
<feature type="transmembrane region" description="Helical" evidence="1">
    <location>
        <begin position="84"/>
        <end position="105"/>
    </location>
</feature>
<dbReference type="Proteomes" id="UP001215712">
    <property type="component" value="Unassembled WGS sequence"/>
</dbReference>
<sequence length="281" mass="32600">MKSTLDTHDRLDLSIPLRSLNHVHPLLFFLTFFSIFLYHTRHEIPIYQRKFHKRKIFLYLHIITGTSDLFRYRFNEFLYGPFDALPDALGVLSSLIWAFTSLELVKTLRRGDPRTTRPPYQAGAILRPLVSLTSYLFGLPALHRLSISALDSFIYARLAIFFFCHTPYIRSYSRSKIYAISIPLSAALAIHESRVPGASILYLLAVSYVTRLNEWVTYESRSLRCKDPSRTVSPYWKSMISVFIEMGFFEIEELKEVSKARELENVVVDQYVPKLSLDMVG</sequence>
<keyword evidence="1" id="KW-1133">Transmembrane helix</keyword>
<reference evidence="2" key="1">
    <citation type="journal article" date="2023" name="IMA Fungus">
        <title>Comparative genomic study of the Penicillium genus elucidates a diverse pangenome and 15 lateral gene transfer events.</title>
        <authorList>
            <person name="Petersen C."/>
            <person name="Sorensen T."/>
            <person name="Nielsen M.R."/>
            <person name="Sondergaard T.E."/>
            <person name="Sorensen J.L."/>
            <person name="Fitzpatrick D.A."/>
            <person name="Frisvad J.C."/>
            <person name="Nielsen K.L."/>
        </authorList>
    </citation>
    <scope>NUCLEOTIDE SEQUENCE</scope>
    <source>
        <strain evidence="2">IBT 17514</strain>
    </source>
</reference>
<dbReference type="EMBL" id="JAQJAN010000011">
    <property type="protein sequence ID" value="KAJ5719108.1"/>
    <property type="molecule type" value="Genomic_DNA"/>
</dbReference>
<name>A0AAD6MU30_9EURO</name>
<feature type="transmembrane region" description="Helical" evidence="1">
    <location>
        <begin position="152"/>
        <end position="169"/>
    </location>
</feature>
<proteinExistence type="predicted"/>
<organism evidence="2 3">
    <name type="scientific">Penicillium malachiteum</name>
    <dbReference type="NCBI Taxonomy" id="1324776"/>
    <lineage>
        <taxon>Eukaryota</taxon>
        <taxon>Fungi</taxon>
        <taxon>Dikarya</taxon>
        <taxon>Ascomycota</taxon>
        <taxon>Pezizomycotina</taxon>
        <taxon>Eurotiomycetes</taxon>
        <taxon>Eurotiomycetidae</taxon>
        <taxon>Eurotiales</taxon>
        <taxon>Aspergillaceae</taxon>
        <taxon>Penicillium</taxon>
    </lineage>
</organism>
<keyword evidence="1" id="KW-0472">Membrane</keyword>
<keyword evidence="1" id="KW-0812">Transmembrane</keyword>